<accession>A0A1I2FUV4</accession>
<evidence type="ECO:0000256" key="3">
    <source>
        <dbReference type="ARBA" id="ARBA00022578"/>
    </source>
</evidence>
<evidence type="ECO:0000256" key="2">
    <source>
        <dbReference type="ARBA" id="ARBA00010961"/>
    </source>
</evidence>
<dbReference type="InterPro" id="IPR001207">
    <property type="entry name" value="Transposase_mutator"/>
</dbReference>
<evidence type="ECO:0000256" key="1">
    <source>
        <dbReference type="ARBA" id="ARBA00002190"/>
    </source>
</evidence>
<keyword evidence="5" id="KW-0233">DNA recombination</keyword>
<dbReference type="RefSeq" id="WP_096331546.1">
    <property type="nucleotide sequence ID" value="NZ_FOMX01000028.1"/>
</dbReference>
<dbReference type="STRING" id="54.SAMN02745121_06834"/>
<name>A0A1I2FUV4_9BACT</name>
<reference evidence="7" key="1">
    <citation type="submission" date="2016-10" db="EMBL/GenBank/DDBJ databases">
        <authorList>
            <person name="Varghese N."/>
            <person name="Submissions S."/>
        </authorList>
    </citation>
    <scope>NUCLEOTIDE SEQUENCE [LARGE SCALE GENOMIC DNA]</scope>
    <source>
        <strain evidence="7">ATCC 25963</strain>
    </source>
</reference>
<dbReference type="GO" id="GO:0006313">
    <property type="term" value="P:DNA transposition"/>
    <property type="evidence" value="ECO:0007669"/>
    <property type="project" value="InterPro"/>
</dbReference>
<evidence type="ECO:0000313" key="6">
    <source>
        <dbReference type="EMBL" id="SFF08557.1"/>
    </source>
</evidence>
<evidence type="ECO:0000256" key="4">
    <source>
        <dbReference type="ARBA" id="ARBA00023125"/>
    </source>
</evidence>
<comment type="function">
    <text evidence="1">Required for the transposition of the insertion element.</text>
</comment>
<keyword evidence="3" id="KW-0815">Transposition</keyword>
<dbReference type="Pfam" id="PF00872">
    <property type="entry name" value="Transposase_mut"/>
    <property type="match status" value="1"/>
</dbReference>
<dbReference type="EMBL" id="FOMX01000028">
    <property type="protein sequence ID" value="SFF08557.1"/>
    <property type="molecule type" value="Genomic_DNA"/>
</dbReference>
<protein>
    <submittedName>
        <fullName evidence="6">Transposase, Mutator family</fullName>
    </submittedName>
</protein>
<dbReference type="Proteomes" id="UP000199400">
    <property type="component" value="Unassembled WGS sequence"/>
</dbReference>
<keyword evidence="7" id="KW-1185">Reference proteome</keyword>
<dbReference type="AlphaFoldDB" id="A0A1I2FUV4"/>
<sequence>MIKSARKSPRNEVEIVAPTSRQLTMPLPELLHEELYGAVTRLGLVALSALLQQEVEELCGPRYARGMGDRPSRNGTTAGSLALGGRRVEVQRPRVRKDGKEVNLATWDRLASEDPLNRRAVEQMLIGVSTRKYGRSLEKVPEDVKTRGTSKSAVSRRFVAATGAELDRWLRRDLGGLSIHPLTWPRRSRKCLMPRRVGAADGRRVRLVCGPLPGRSDCAL</sequence>
<dbReference type="GO" id="GO:0003677">
    <property type="term" value="F:DNA binding"/>
    <property type="evidence" value="ECO:0007669"/>
    <property type="project" value="UniProtKB-KW"/>
</dbReference>
<organism evidence="6 7">
    <name type="scientific">Nannocystis exedens</name>
    <dbReference type="NCBI Taxonomy" id="54"/>
    <lineage>
        <taxon>Bacteria</taxon>
        <taxon>Pseudomonadati</taxon>
        <taxon>Myxococcota</taxon>
        <taxon>Polyangia</taxon>
        <taxon>Nannocystales</taxon>
        <taxon>Nannocystaceae</taxon>
        <taxon>Nannocystis</taxon>
    </lineage>
</organism>
<keyword evidence="4" id="KW-0238">DNA-binding</keyword>
<gene>
    <name evidence="6" type="ORF">SAMN02745121_06834</name>
</gene>
<comment type="similarity">
    <text evidence="2">Belongs to the transposase mutator family.</text>
</comment>
<dbReference type="GO" id="GO:0004803">
    <property type="term" value="F:transposase activity"/>
    <property type="evidence" value="ECO:0007669"/>
    <property type="project" value="InterPro"/>
</dbReference>
<evidence type="ECO:0000256" key="5">
    <source>
        <dbReference type="ARBA" id="ARBA00023172"/>
    </source>
</evidence>
<proteinExistence type="inferred from homology"/>
<evidence type="ECO:0000313" key="7">
    <source>
        <dbReference type="Proteomes" id="UP000199400"/>
    </source>
</evidence>